<evidence type="ECO:0000256" key="6">
    <source>
        <dbReference type="SAM" id="Phobius"/>
    </source>
</evidence>
<dbReference type="EMBL" id="FODV01000009">
    <property type="protein sequence ID" value="SEO97504.1"/>
    <property type="molecule type" value="Genomic_DNA"/>
</dbReference>
<protein>
    <submittedName>
        <fullName evidence="7">Putative oxidoreductase</fullName>
    </submittedName>
</protein>
<dbReference type="PANTHER" id="PTHR33452:SF1">
    <property type="entry name" value="INNER MEMBRANE PROTEIN YPHA-RELATED"/>
    <property type="match status" value="1"/>
</dbReference>
<organism evidence="7 8">
    <name type="scientific">Halogranum amylolyticum</name>
    <dbReference type="NCBI Taxonomy" id="660520"/>
    <lineage>
        <taxon>Archaea</taxon>
        <taxon>Methanobacteriati</taxon>
        <taxon>Methanobacteriota</taxon>
        <taxon>Stenosarchaea group</taxon>
        <taxon>Halobacteria</taxon>
        <taxon>Halobacteriales</taxon>
        <taxon>Haloferacaceae</taxon>
    </lineage>
</organism>
<evidence type="ECO:0000313" key="8">
    <source>
        <dbReference type="Proteomes" id="UP000199126"/>
    </source>
</evidence>
<evidence type="ECO:0000256" key="2">
    <source>
        <dbReference type="ARBA" id="ARBA00022475"/>
    </source>
</evidence>
<accession>A0A1H8U3S8</accession>
<dbReference type="InterPro" id="IPR051907">
    <property type="entry name" value="DoxX-like_oxidoreductase"/>
</dbReference>
<sequence>MSFRFNSARWGPLPLRFGLGLVMFVHGIGKFDVGPLANGGGVAGVAGFFGSLGIPAPTLFAWLVTLVEAGGGLLIILGLLTRYMAVLVAVDMAVATLLVHLPNGFGVADGGYELTLLLTLVAVSVALSGPGRLSLEQALFGRELLPEALSEMGEIGEREERPPAA</sequence>
<dbReference type="OrthoDB" id="201096at2157"/>
<keyword evidence="4 6" id="KW-1133">Transmembrane helix</keyword>
<reference evidence="8" key="1">
    <citation type="submission" date="2016-10" db="EMBL/GenBank/DDBJ databases">
        <authorList>
            <person name="Varghese N."/>
            <person name="Submissions S."/>
        </authorList>
    </citation>
    <scope>NUCLEOTIDE SEQUENCE [LARGE SCALE GENOMIC DNA]</scope>
    <source>
        <strain evidence="8">CGMCC 1.10121</strain>
    </source>
</reference>
<dbReference type="PANTHER" id="PTHR33452">
    <property type="entry name" value="OXIDOREDUCTASE CATD-RELATED"/>
    <property type="match status" value="1"/>
</dbReference>
<dbReference type="GO" id="GO:0005886">
    <property type="term" value="C:plasma membrane"/>
    <property type="evidence" value="ECO:0007669"/>
    <property type="project" value="UniProtKB-SubCell"/>
</dbReference>
<proteinExistence type="predicted"/>
<keyword evidence="8" id="KW-1185">Reference proteome</keyword>
<dbReference type="Pfam" id="PF07681">
    <property type="entry name" value="DoxX"/>
    <property type="match status" value="1"/>
</dbReference>
<name>A0A1H8U3S8_9EURY</name>
<evidence type="ECO:0000256" key="4">
    <source>
        <dbReference type="ARBA" id="ARBA00022989"/>
    </source>
</evidence>
<evidence type="ECO:0000313" key="7">
    <source>
        <dbReference type="EMBL" id="SEO97504.1"/>
    </source>
</evidence>
<dbReference type="AlphaFoldDB" id="A0A1H8U3S8"/>
<dbReference type="RefSeq" id="WP_089825797.1">
    <property type="nucleotide sequence ID" value="NZ_FODV01000009.1"/>
</dbReference>
<feature type="transmembrane region" description="Helical" evidence="6">
    <location>
        <begin position="114"/>
        <end position="135"/>
    </location>
</feature>
<gene>
    <name evidence="7" type="ORF">SAMN04487948_10998</name>
</gene>
<evidence type="ECO:0000256" key="1">
    <source>
        <dbReference type="ARBA" id="ARBA00004651"/>
    </source>
</evidence>
<dbReference type="InterPro" id="IPR032808">
    <property type="entry name" value="DoxX"/>
</dbReference>
<comment type="subcellular location">
    <subcellularLocation>
        <location evidence="1">Cell membrane</location>
        <topology evidence="1">Multi-pass membrane protein</topology>
    </subcellularLocation>
</comment>
<keyword evidence="2" id="KW-1003">Cell membrane</keyword>
<feature type="transmembrane region" description="Helical" evidence="6">
    <location>
        <begin position="12"/>
        <end position="29"/>
    </location>
</feature>
<dbReference type="Proteomes" id="UP000199126">
    <property type="component" value="Unassembled WGS sequence"/>
</dbReference>
<evidence type="ECO:0000256" key="3">
    <source>
        <dbReference type="ARBA" id="ARBA00022692"/>
    </source>
</evidence>
<keyword evidence="5 6" id="KW-0472">Membrane</keyword>
<evidence type="ECO:0000256" key="5">
    <source>
        <dbReference type="ARBA" id="ARBA00023136"/>
    </source>
</evidence>
<keyword evidence="3 6" id="KW-0812">Transmembrane</keyword>